<comment type="catalytic activity">
    <reaction evidence="14">
        <text>5-phospho-beta-D-ribosylamine + glycine + ATP = N(1)-(5-phospho-beta-D-ribosyl)glycinamide + ADP + phosphate + H(+)</text>
        <dbReference type="Rhea" id="RHEA:17453"/>
        <dbReference type="ChEBI" id="CHEBI:15378"/>
        <dbReference type="ChEBI" id="CHEBI:30616"/>
        <dbReference type="ChEBI" id="CHEBI:43474"/>
        <dbReference type="ChEBI" id="CHEBI:57305"/>
        <dbReference type="ChEBI" id="CHEBI:58681"/>
        <dbReference type="ChEBI" id="CHEBI:143788"/>
        <dbReference type="ChEBI" id="CHEBI:456216"/>
        <dbReference type="EC" id="6.3.4.13"/>
    </reaction>
</comment>
<evidence type="ECO:0000256" key="6">
    <source>
        <dbReference type="ARBA" id="ARBA00022723"/>
    </source>
</evidence>
<keyword evidence="18" id="KW-1185">Reference proteome</keyword>
<dbReference type="SUPFAM" id="SSF51246">
    <property type="entry name" value="Rudiment single hybrid motif"/>
    <property type="match status" value="1"/>
</dbReference>
<organism evidence="17 18">
    <name type="scientific">Marinococcus luteus</name>
    <dbReference type="NCBI Taxonomy" id="1122204"/>
    <lineage>
        <taxon>Bacteria</taxon>
        <taxon>Bacillati</taxon>
        <taxon>Bacillota</taxon>
        <taxon>Bacilli</taxon>
        <taxon>Bacillales</taxon>
        <taxon>Bacillaceae</taxon>
        <taxon>Marinococcus</taxon>
    </lineage>
</organism>
<dbReference type="UniPathway" id="UPA00074">
    <property type="reaction ID" value="UER00125"/>
</dbReference>
<dbReference type="Gene3D" id="3.40.50.20">
    <property type="match status" value="1"/>
</dbReference>
<evidence type="ECO:0000256" key="14">
    <source>
        <dbReference type="HAMAP-Rule" id="MF_00138"/>
    </source>
</evidence>
<dbReference type="RefSeq" id="WP_091615857.1">
    <property type="nucleotide sequence ID" value="NZ_FNNC01000006.1"/>
</dbReference>
<comment type="cofactor">
    <cofactor evidence="2">
        <name>Mg(2+)</name>
        <dbReference type="ChEBI" id="CHEBI:18420"/>
    </cofactor>
</comment>
<dbReference type="PROSITE" id="PS50975">
    <property type="entry name" value="ATP_GRASP"/>
    <property type="match status" value="1"/>
</dbReference>
<comment type="pathway">
    <text evidence="3 14">Purine metabolism; IMP biosynthesis via de novo pathway; N(1)-(5-phospho-D-ribosyl)glycinamide from 5-phospho-alpha-D-ribose 1-diphosphate: step 2/2.</text>
</comment>
<dbReference type="InterPro" id="IPR013815">
    <property type="entry name" value="ATP_grasp_subdomain_1"/>
</dbReference>
<dbReference type="InterPro" id="IPR020560">
    <property type="entry name" value="PRibGlycinamide_synth_C-dom"/>
</dbReference>
<dbReference type="InterPro" id="IPR011054">
    <property type="entry name" value="Rudment_hybrid_motif"/>
</dbReference>
<dbReference type="EC" id="6.3.4.13" evidence="4 14"/>
<dbReference type="Pfam" id="PF01071">
    <property type="entry name" value="GARS_A"/>
    <property type="match status" value="1"/>
</dbReference>
<comment type="similarity">
    <text evidence="11 14">Belongs to the GARS family.</text>
</comment>
<dbReference type="Gene3D" id="3.30.470.20">
    <property type="entry name" value="ATP-grasp fold, B domain"/>
    <property type="match status" value="1"/>
</dbReference>
<dbReference type="PROSITE" id="PS00184">
    <property type="entry name" value="GARS"/>
    <property type="match status" value="1"/>
</dbReference>
<keyword evidence="8 14" id="KW-0658">Purine biosynthesis</keyword>
<dbReference type="STRING" id="1122204.SAMN05421781_2573"/>
<dbReference type="AlphaFoldDB" id="A0A1H2WZF3"/>
<dbReference type="SMART" id="SM01209">
    <property type="entry name" value="GARS_A"/>
    <property type="match status" value="1"/>
</dbReference>
<evidence type="ECO:0000256" key="5">
    <source>
        <dbReference type="ARBA" id="ARBA00022598"/>
    </source>
</evidence>
<keyword evidence="9 15" id="KW-0067">ATP-binding</keyword>
<dbReference type="Gene3D" id="3.30.1490.20">
    <property type="entry name" value="ATP-grasp fold, A domain"/>
    <property type="match status" value="1"/>
</dbReference>
<dbReference type="GO" id="GO:0009113">
    <property type="term" value="P:purine nucleobase biosynthetic process"/>
    <property type="evidence" value="ECO:0007669"/>
    <property type="project" value="InterPro"/>
</dbReference>
<dbReference type="FunFam" id="3.30.470.20:FF:000018">
    <property type="entry name" value="Trifunctional purine biosynthetic protein adenosine-3"/>
    <property type="match status" value="1"/>
</dbReference>
<evidence type="ECO:0000256" key="2">
    <source>
        <dbReference type="ARBA" id="ARBA00001946"/>
    </source>
</evidence>
<evidence type="ECO:0000256" key="12">
    <source>
        <dbReference type="ARBA" id="ARBA00042242"/>
    </source>
</evidence>
<dbReference type="InterPro" id="IPR011761">
    <property type="entry name" value="ATP-grasp"/>
</dbReference>
<dbReference type="InterPro" id="IPR000115">
    <property type="entry name" value="PRibGlycinamide_synth"/>
</dbReference>
<comment type="cofactor">
    <cofactor evidence="1">
        <name>Mn(2+)</name>
        <dbReference type="ChEBI" id="CHEBI:29035"/>
    </cofactor>
</comment>
<evidence type="ECO:0000259" key="16">
    <source>
        <dbReference type="PROSITE" id="PS50975"/>
    </source>
</evidence>
<dbReference type="GO" id="GO:0006189">
    <property type="term" value="P:'de novo' IMP biosynthetic process"/>
    <property type="evidence" value="ECO:0007669"/>
    <property type="project" value="UniProtKB-UniRule"/>
</dbReference>
<dbReference type="Gene3D" id="3.90.600.10">
    <property type="entry name" value="Phosphoribosylglycinamide synthetase, C-terminal domain"/>
    <property type="match status" value="1"/>
</dbReference>
<evidence type="ECO:0000256" key="15">
    <source>
        <dbReference type="PROSITE-ProRule" id="PRU00409"/>
    </source>
</evidence>
<evidence type="ECO:0000256" key="9">
    <source>
        <dbReference type="ARBA" id="ARBA00022840"/>
    </source>
</evidence>
<keyword evidence="6" id="KW-0479">Metal-binding</keyword>
<dbReference type="InterPro" id="IPR020562">
    <property type="entry name" value="PRibGlycinamide_synth_N"/>
</dbReference>
<keyword evidence="5 14" id="KW-0436">Ligase</keyword>
<dbReference type="OrthoDB" id="9807240at2"/>
<dbReference type="GO" id="GO:0046872">
    <property type="term" value="F:metal ion binding"/>
    <property type="evidence" value="ECO:0007669"/>
    <property type="project" value="UniProtKB-KW"/>
</dbReference>
<accession>A0A1H2WZF3</accession>
<sequence length="416" mass="44465">MNVLVVGAGGREHALAYAFAKSASVTRVYAAPGNDGMENYAECVNIAETDQESLVAFAKEKKVELTVIGPEAPLLDGLSDRFEREGLRVFGPSEKAAMIEGSKSYAKEVMERYNIPTGAYASFSKYEEAVAYVRSQGAPIVIKADGLAAGKGVTVAMTEAEAVQALEEVLKDHKFGEAGAEVVIEEFLEGEELSLMAFVHGETVVPMVAAQDHKRAYDNDEGPNTGGMGAYSPVPQFTQKDIDEAVEKVIQPAASGLVQEGAPFTGVLYAGLMMTSGGPKVIEFNARFGDPEAQVVLPRLESDLAELLVTLLDGGTPEPVWSEDAVVGVVAASKGYPGSYEKNRPIHHVPESPLLFFAGVEKKNGGYVNSGGRVLLLSEKAATLGEAKAQVYEKMKELDTGNLFYRTDIGFRALQQ</sequence>
<dbReference type="PANTHER" id="PTHR43472">
    <property type="entry name" value="PHOSPHORIBOSYLAMINE--GLYCINE LIGASE"/>
    <property type="match status" value="1"/>
</dbReference>
<evidence type="ECO:0000256" key="7">
    <source>
        <dbReference type="ARBA" id="ARBA00022741"/>
    </source>
</evidence>
<keyword evidence="7 15" id="KW-0547">Nucleotide-binding</keyword>
<dbReference type="NCBIfam" id="TIGR00877">
    <property type="entry name" value="purD"/>
    <property type="match status" value="1"/>
</dbReference>
<dbReference type="FunFam" id="3.30.1490.20:FF:000006">
    <property type="entry name" value="phosphoribosylamine--glycine ligase, chloroplastic-like"/>
    <property type="match status" value="1"/>
</dbReference>
<keyword evidence="10" id="KW-0464">Manganese</keyword>
<dbReference type="Pfam" id="PF02843">
    <property type="entry name" value="GARS_C"/>
    <property type="match status" value="1"/>
</dbReference>
<dbReference type="Pfam" id="PF02844">
    <property type="entry name" value="GARS_N"/>
    <property type="match status" value="1"/>
</dbReference>
<protein>
    <recommendedName>
        <fullName evidence="4 14">Phosphoribosylamine--glycine ligase</fullName>
        <ecNumber evidence="4 14">6.3.4.13</ecNumber>
    </recommendedName>
    <alternativeName>
        <fullName evidence="14">GARS</fullName>
    </alternativeName>
    <alternativeName>
        <fullName evidence="12 14">Glycinamide ribonucleotide synthetase</fullName>
    </alternativeName>
    <alternativeName>
        <fullName evidence="13 14">Phosphoribosylglycinamide synthetase</fullName>
    </alternativeName>
</protein>
<dbReference type="EMBL" id="FNNC01000006">
    <property type="protein sequence ID" value="SDW86043.1"/>
    <property type="molecule type" value="Genomic_DNA"/>
</dbReference>
<feature type="domain" description="ATP-grasp" evidence="16">
    <location>
        <begin position="107"/>
        <end position="313"/>
    </location>
</feature>
<dbReference type="GO" id="GO:0004637">
    <property type="term" value="F:phosphoribosylamine-glycine ligase activity"/>
    <property type="evidence" value="ECO:0007669"/>
    <property type="project" value="UniProtKB-UniRule"/>
</dbReference>
<evidence type="ECO:0000313" key="18">
    <source>
        <dbReference type="Proteomes" id="UP000199488"/>
    </source>
</evidence>
<gene>
    <name evidence="14" type="primary">purD</name>
    <name evidence="17" type="ORF">SAMN05421781_2573</name>
</gene>
<dbReference type="GO" id="GO:0005524">
    <property type="term" value="F:ATP binding"/>
    <property type="evidence" value="ECO:0007669"/>
    <property type="project" value="UniProtKB-UniRule"/>
</dbReference>
<evidence type="ECO:0000256" key="4">
    <source>
        <dbReference type="ARBA" id="ARBA00013255"/>
    </source>
</evidence>
<reference evidence="17 18" key="1">
    <citation type="submission" date="2016-10" db="EMBL/GenBank/DDBJ databases">
        <authorList>
            <person name="de Groot N.N."/>
        </authorList>
    </citation>
    <scope>NUCLEOTIDE SEQUENCE [LARGE SCALE GENOMIC DNA]</scope>
    <source>
        <strain evidence="17 18">DSM 23126</strain>
    </source>
</reference>
<evidence type="ECO:0000256" key="8">
    <source>
        <dbReference type="ARBA" id="ARBA00022755"/>
    </source>
</evidence>
<dbReference type="SUPFAM" id="SSF52440">
    <property type="entry name" value="PreATP-grasp domain"/>
    <property type="match status" value="1"/>
</dbReference>
<dbReference type="SUPFAM" id="SSF56059">
    <property type="entry name" value="Glutathione synthetase ATP-binding domain-like"/>
    <property type="match status" value="1"/>
</dbReference>
<evidence type="ECO:0000256" key="1">
    <source>
        <dbReference type="ARBA" id="ARBA00001936"/>
    </source>
</evidence>
<evidence type="ECO:0000256" key="3">
    <source>
        <dbReference type="ARBA" id="ARBA00005174"/>
    </source>
</evidence>
<evidence type="ECO:0000313" key="17">
    <source>
        <dbReference type="EMBL" id="SDW86043.1"/>
    </source>
</evidence>
<dbReference type="FunFam" id="3.40.50.20:FF:000006">
    <property type="entry name" value="Phosphoribosylamine--glycine ligase, chloroplastic"/>
    <property type="match status" value="1"/>
</dbReference>
<dbReference type="SMART" id="SM01210">
    <property type="entry name" value="GARS_C"/>
    <property type="match status" value="1"/>
</dbReference>
<evidence type="ECO:0000256" key="13">
    <source>
        <dbReference type="ARBA" id="ARBA00042864"/>
    </source>
</evidence>
<dbReference type="InterPro" id="IPR016185">
    <property type="entry name" value="PreATP-grasp_dom_sf"/>
</dbReference>
<dbReference type="InterPro" id="IPR020561">
    <property type="entry name" value="PRibGlycinamid_synth_ATP-grasp"/>
</dbReference>
<dbReference type="PANTHER" id="PTHR43472:SF1">
    <property type="entry name" value="PHOSPHORIBOSYLAMINE--GLYCINE LIGASE, CHLOROPLASTIC"/>
    <property type="match status" value="1"/>
</dbReference>
<dbReference type="HAMAP" id="MF_00138">
    <property type="entry name" value="GARS"/>
    <property type="match status" value="1"/>
</dbReference>
<evidence type="ECO:0000256" key="11">
    <source>
        <dbReference type="ARBA" id="ARBA00038345"/>
    </source>
</evidence>
<dbReference type="InterPro" id="IPR037123">
    <property type="entry name" value="PRibGlycinamide_synth_C_sf"/>
</dbReference>
<evidence type="ECO:0000256" key="10">
    <source>
        <dbReference type="ARBA" id="ARBA00023211"/>
    </source>
</evidence>
<name>A0A1H2WZF3_9BACI</name>
<dbReference type="Proteomes" id="UP000199488">
    <property type="component" value="Unassembled WGS sequence"/>
</dbReference>
<proteinExistence type="inferred from homology"/>
<dbReference type="InterPro" id="IPR020559">
    <property type="entry name" value="PRibGlycinamide_synth_CS"/>
</dbReference>